<name>A0A517WAT4_9PLAN</name>
<dbReference type="InterPro" id="IPR027558">
    <property type="entry name" value="Pre_pil_HX9DG_C"/>
</dbReference>
<dbReference type="EMBL" id="CP036347">
    <property type="protein sequence ID" value="QDU02351.1"/>
    <property type="molecule type" value="Genomic_DNA"/>
</dbReference>
<accession>A0A517WAT4</accession>
<keyword evidence="1" id="KW-0812">Transmembrane</keyword>
<dbReference type="Proteomes" id="UP000320722">
    <property type="component" value="Chromosome"/>
</dbReference>
<evidence type="ECO:0000313" key="4">
    <source>
        <dbReference type="Proteomes" id="UP000320722"/>
    </source>
</evidence>
<evidence type="ECO:0000259" key="2">
    <source>
        <dbReference type="Pfam" id="PF07596"/>
    </source>
</evidence>
<dbReference type="NCBIfam" id="TIGR04294">
    <property type="entry name" value="pre_pil_HX9DG"/>
    <property type="match status" value="1"/>
</dbReference>
<reference evidence="3 4" key="1">
    <citation type="submission" date="2019-02" db="EMBL/GenBank/DDBJ databases">
        <title>Deep-cultivation of Planctomycetes and their phenomic and genomic characterization uncovers novel biology.</title>
        <authorList>
            <person name="Wiegand S."/>
            <person name="Jogler M."/>
            <person name="Boedeker C."/>
            <person name="Pinto D."/>
            <person name="Vollmers J."/>
            <person name="Rivas-Marin E."/>
            <person name="Kohn T."/>
            <person name="Peeters S.H."/>
            <person name="Heuer A."/>
            <person name="Rast P."/>
            <person name="Oberbeckmann S."/>
            <person name="Bunk B."/>
            <person name="Jeske O."/>
            <person name="Meyerdierks A."/>
            <person name="Storesund J.E."/>
            <person name="Kallscheuer N."/>
            <person name="Luecker S."/>
            <person name="Lage O.M."/>
            <person name="Pohl T."/>
            <person name="Merkel B.J."/>
            <person name="Hornburger P."/>
            <person name="Mueller R.-W."/>
            <person name="Bruemmer F."/>
            <person name="Labrenz M."/>
            <person name="Spormann A.M."/>
            <person name="Op den Camp H."/>
            <person name="Overmann J."/>
            <person name="Amann R."/>
            <person name="Jetten M.S.M."/>
            <person name="Mascher T."/>
            <person name="Medema M.H."/>
            <person name="Devos D.P."/>
            <person name="Kaster A.-K."/>
            <person name="Ovreas L."/>
            <person name="Rohde M."/>
            <person name="Galperin M.Y."/>
            <person name="Jogler C."/>
        </authorList>
    </citation>
    <scope>NUCLEOTIDE SEQUENCE [LARGE SCALE GENOMIC DNA]</scope>
    <source>
        <strain evidence="3 4">V6</strain>
    </source>
</reference>
<dbReference type="InterPro" id="IPR011453">
    <property type="entry name" value="DUF1559"/>
</dbReference>
<evidence type="ECO:0000256" key="1">
    <source>
        <dbReference type="SAM" id="Phobius"/>
    </source>
</evidence>
<dbReference type="RefSeq" id="WP_145039080.1">
    <property type="nucleotide sequence ID" value="NZ_CP036347.1"/>
</dbReference>
<dbReference type="NCBIfam" id="TIGR02532">
    <property type="entry name" value="IV_pilin_GFxxxE"/>
    <property type="match status" value="1"/>
</dbReference>
<dbReference type="InterPro" id="IPR012902">
    <property type="entry name" value="N_methyl_site"/>
</dbReference>
<evidence type="ECO:0000313" key="3">
    <source>
        <dbReference type="EMBL" id="QDU02351.1"/>
    </source>
</evidence>
<gene>
    <name evidence="3" type="primary">pilE1_1</name>
    <name evidence="3" type="ORF">V6x_20530</name>
</gene>
<dbReference type="Gene3D" id="3.30.700.10">
    <property type="entry name" value="Glycoprotein, Type 4 Pilin"/>
    <property type="match status" value="1"/>
</dbReference>
<proteinExistence type="predicted"/>
<dbReference type="AlphaFoldDB" id="A0A517WAT4"/>
<dbReference type="InterPro" id="IPR045584">
    <property type="entry name" value="Pilin-like"/>
</dbReference>
<keyword evidence="1" id="KW-1133">Transmembrane helix</keyword>
<organism evidence="3 4">
    <name type="scientific">Gimesia chilikensis</name>
    <dbReference type="NCBI Taxonomy" id="2605989"/>
    <lineage>
        <taxon>Bacteria</taxon>
        <taxon>Pseudomonadati</taxon>
        <taxon>Planctomycetota</taxon>
        <taxon>Planctomycetia</taxon>
        <taxon>Planctomycetales</taxon>
        <taxon>Planctomycetaceae</taxon>
        <taxon>Gimesia</taxon>
    </lineage>
</organism>
<keyword evidence="1" id="KW-0472">Membrane</keyword>
<feature type="domain" description="DUF1559" evidence="2">
    <location>
        <begin position="45"/>
        <end position="320"/>
    </location>
</feature>
<dbReference type="PANTHER" id="PTHR30093:SF2">
    <property type="entry name" value="TYPE II SECRETION SYSTEM PROTEIN H"/>
    <property type="match status" value="1"/>
</dbReference>
<dbReference type="Pfam" id="PF07963">
    <property type="entry name" value="N_methyl"/>
    <property type="match status" value="1"/>
</dbReference>
<dbReference type="SUPFAM" id="SSF54523">
    <property type="entry name" value="Pili subunits"/>
    <property type="match status" value="1"/>
</dbReference>
<protein>
    <submittedName>
        <fullName evidence="3">Fimbrial protein</fullName>
    </submittedName>
</protein>
<sequence>MFRFKSRHLWRHAPPAQTTGFTLIELLVVIAIIALLIALLLPAVQQVREAARRSQCQNNLKQMGIAFHNYHDVHGVFPKGGYGGGLTVPPLYNTPNARACRQISWGTALLPYLDQAPLYNRWDHSLWYLEGSNQELAQTRLKVFLCPSCPLPALKPNGDNQNSTPLYARSDYSGNYGERALRCFPSPNCQNNYSTEGDNSGRPRGVMTLQPNAAFFSPSYGIKDFLDGTTTTIMVGEAPNGLHSLWAGHKNVLDQSAPINARYATSGDTSWQSCVVMANSSNIGKLGCDYGQEFHSFHTGGAHFLFGDGSGKFISENIDIKLFAALLSRKGGEVIGEF</sequence>
<dbReference type="PROSITE" id="PS00409">
    <property type="entry name" value="PROKAR_NTER_METHYL"/>
    <property type="match status" value="1"/>
</dbReference>
<dbReference type="PANTHER" id="PTHR30093">
    <property type="entry name" value="GENERAL SECRETION PATHWAY PROTEIN G"/>
    <property type="match status" value="1"/>
</dbReference>
<dbReference type="Pfam" id="PF07596">
    <property type="entry name" value="SBP_bac_10"/>
    <property type="match status" value="1"/>
</dbReference>
<feature type="transmembrane region" description="Helical" evidence="1">
    <location>
        <begin position="21"/>
        <end position="44"/>
    </location>
</feature>